<keyword evidence="2 3" id="KW-0808">Transferase</keyword>
<dbReference type="PANTHER" id="PTHR43619">
    <property type="entry name" value="S-ADENOSYL-L-METHIONINE-DEPENDENT METHYLTRANSFERASE YKTD-RELATED"/>
    <property type="match status" value="1"/>
</dbReference>
<keyword evidence="1 3" id="KW-0489">Methyltransferase</keyword>
<dbReference type="EMBL" id="CP036268">
    <property type="protein sequence ID" value="QDT37904.1"/>
    <property type="molecule type" value="Genomic_DNA"/>
</dbReference>
<evidence type="ECO:0000313" key="4">
    <source>
        <dbReference type="Proteomes" id="UP000317318"/>
    </source>
</evidence>
<dbReference type="OrthoDB" id="9800233at2"/>
<sequence>MKEPKGGSVPVQLGPRQLTMLIPLWGRAEATRRRPRLFSDAKAVEIVESLDFDFSKWQATKTALGSVLRTRMFDQDVADFVRQNPDGTVVELGCGLNTRFERVDNGRVQWIDLDLPEVIELRKQFFDEGPRRRMFSADVTNNQWLDNLDLPTGPCCFVSEAMLIYLDPEQATTAIQLIAGRLDEAVLILDTTPRAMVNSQHRHDTLKHLPRESWFRWACDEPRTLESHGLQLERSRSLLDADRDLIQELPISWRILWRFGQPILKPWLDGYRINVFQCSR</sequence>
<evidence type="ECO:0000256" key="1">
    <source>
        <dbReference type="ARBA" id="ARBA00022603"/>
    </source>
</evidence>
<dbReference type="Pfam" id="PF04072">
    <property type="entry name" value="LCM"/>
    <property type="match status" value="1"/>
</dbReference>
<dbReference type="GO" id="GO:0008168">
    <property type="term" value="F:methyltransferase activity"/>
    <property type="evidence" value="ECO:0007669"/>
    <property type="project" value="UniProtKB-KW"/>
</dbReference>
<evidence type="ECO:0000256" key="2">
    <source>
        <dbReference type="ARBA" id="ARBA00022679"/>
    </source>
</evidence>
<dbReference type="InterPro" id="IPR029063">
    <property type="entry name" value="SAM-dependent_MTases_sf"/>
</dbReference>
<dbReference type="Gene3D" id="3.40.50.150">
    <property type="entry name" value="Vaccinia Virus protein VP39"/>
    <property type="match status" value="1"/>
</dbReference>
<proteinExistence type="predicted"/>
<dbReference type="PANTHER" id="PTHR43619:SF2">
    <property type="entry name" value="S-ADENOSYL-L-METHIONINE-DEPENDENT METHYLTRANSFERASES SUPERFAMILY PROTEIN"/>
    <property type="match status" value="1"/>
</dbReference>
<dbReference type="PIRSF" id="PIRSF028177">
    <property type="entry name" value="Polyketide_synth_Omtfrase_TcmP"/>
    <property type="match status" value="1"/>
</dbReference>
<dbReference type="KEGG" id="svp:Pan189_22870"/>
<organism evidence="3 4">
    <name type="scientific">Stratiformator vulcanicus</name>
    <dbReference type="NCBI Taxonomy" id="2527980"/>
    <lineage>
        <taxon>Bacteria</taxon>
        <taxon>Pseudomonadati</taxon>
        <taxon>Planctomycetota</taxon>
        <taxon>Planctomycetia</taxon>
        <taxon>Planctomycetales</taxon>
        <taxon>Planctomycetaceae</taxon>
        <taxon>Stratiformator</taxon>
    </lineage>
</organism>
<dbReference type="SUPFAM" id="SSF53335">
    <property type="entry name" value="S-adenosyl-L-methionine-dependent methyltransferases"/>
    <property type="match status" value="1"/>
</dbReference>
<dbReference type="Proteomes" id="UP000317318">
    <property type="component" value="Chromosome"/>
</dbReference>
<dbReference type="InterPro" id="IPR007213">
    <property type="entry name" value="Ppm1/Ppm2/Tcmp"/>
</dbReference>
<accession>A0A517R224</accession>
<reference evidence="3 4" key="1">
    <citation type="submission" date="2019-02" db="EMBL/GenBank/DDBJ databases">
        <title>Deep-cultivation of Planctomycetes and their phenomic and genomic characterization uncovers novel biology.</title>
        <authorList>
            <person name="Wiegand S."/>
            <person name="Jogler M."/>
            <person name="Boedeker C."/>
            <person name="Pinto D."/>
            <person name="Vollmers J."/>
            <person name="Rivas-Marin E."/>
            <person name="Kohn T."/>
            <person name="Peeters S.H."/>
            <person name="Heuer A."/>
            <person name="Rast P."/>
            <person name="Oberbeckmann S."/>
            <person name="Bunk B."/>
            <person name="Jeske O."/>
            <person name="Meyerdierks A."/>
            <person name="Storesund J.E."/>
            <person name="Kallscheuer N."/>
            <person name="Luecker S."/>
            <person name="Lage O.M."/>
            <person name="Pohl T."/>
            <person name="Merkel B.J."/>
            <person name="Hornburger P."/>
            <person name="Mueller R.-W."/>
            <person name="Bruemmer F."/>
            <person name="Labrenz M."/>
            <person name="Spormann A.M."/>
            <person name="Op den Camp H."/>
            <person name="Overmann J."/>
            <person name="Amann R."/>
            <person name="Jetten M.S.M."/>
            <person name="Mascher T."/>
            <person name="Medema M.H."/>
            <person name="Devos D.P."/>
            <person name="Kaster A.-K."/>
            <person name="Ovreas L."/>
            <person name="Rohde M."/>
            <person name="Galperin M.Y."/>
            <person name="Jogler C."/>
        </authorList>
    </citation>
    <scope>NUCLEOTIDE SEQUENCE [LARGE SCALE GENOMIC DNA]</scope>
    <source>
        <strain evidence="3 4">Pan189</strain>
    </source>
</reference>
<protein>
    <submittedName>
        <fullName evidence="3">Leucine carboxyl methyltransferase</fullName>
    </submittedName>
</protein>
<name>A0A517R224_9PLAN</name>
<gene>
    <name evidence="3" type="ORF">Pan189_22870</name>
</gene>
<dbReference type="RefSeq" id="WP_145363982.1">
    <property type="nucleotide sequence ID" value="NZ_CP036268.1"/>
</dbReference>
<keyword evidence="4" id="KW-1185">Reference proteome</keyword>
<dbReference type="InterPro" id="IPR016874">
    <property type="entry name" value="TcmP-like"/>
</dbReference>
<dbReference type="AlphaFoldDB" id="A0A517R224"/>
<dbReference type="GO" id="GO:0032259">
    <property type="term" value="P:methylation"/>
    <property type="evidence" value="ECO:0007669"/>
    <property type="project" value="UniProtKB-KW"/>
</dbReference>
<evidence type="ECO:0000313" key="3">
    <source>
        <dbReference type="EMBL" id="QDT37904.1"/>
    </source>
</evidence>